<comment type="caution">
    <text evidence="1">The sequence shown here is derived from an EMBL/GenBank/DDBJ whole genome shotgun (WGS) entry which is preliminary data.</text>
</comment>
<accession>A0AAW2GD79</accession>
<proteinExistence type="predicted"/>
<protein>
    <submittedName>
        <fullName evidence="1">Uncharacterized protein</fullName>
    </submittedName>
</protein>
<gene>
    <name evidence="1" type="ORF">PUN28_004546</name>
</gene>
<evidence type="ECO:0000313" key="2">
    <source>
        <dbReference type="Proteomes" id="UP001430953"/>
    </source>
</evidence>
<keyword evidence="2" id="KW-1185">Reference proteome</keyword>
<dbReference type="EMBL" id="JADYXP020000004">
    <property type="protein sequence ID" value="KAL0125508.1"/>
    <property type="molecule type" value="Genomic_DNA"/>
</dbReference>
<organism evidence="1 2">
    <name type="scientific">Cardiocondyla obscurior</name>
    <dbReference type="NCBI Taxonomy" id="286306"/>
    <lineage>
        <taxon>Eukaryota</taxon>
        <taxon>Metazoa</taxon>
        <taxon>Ecdysozoa</taxon>
        <taxon>Arthropoda</taxon>
        <taxon>Hexapoda</taxon>
        <taxon>Insecta</taxon>
        <taxon>Pterygota</taxon>
        <taxon>Neoptera</taxon>
        <taxon>Endopterygota</taxon>
        <taxon>Hymenoptera</taxon>
        <taxon>Apocrita</taxon>
        <taxon>Aculeata</taxon>
        <taxon>Formicoidea</taxon>
        <taxon>Formicidae</taxon>
        <taxon>Myrmicinae</taxon>
        <taxon>Cardiocondyla</taxon>
    </lineage>
</organism>
<reference evidence="1 2" key="1">
    <citation type="submission" date="2023-03" db="EMBL/GenBank/DDBJ databases">
        <title>High recombination rates correlate with genetic variation in Cardiocondyla obscurior ants.</title>
        <authorList>
            <person name="Errbii M."/>
        </authorList>
    </citation>
    <scope>NUCLEOTIDE SEQUENCE [LARGE SCALE GENOMIC DNA]</scope>
    <source>
        <strain evidence="1">Alpha-2009</strain>
        <tissue evidence="1">Whole body</tissue>
    </source>
</reference>
<sequence>MFPLASIQFMHEPSVNRGWQRARNIVHCPLSHSYFPLDSSSRIEHAVSRKRRRVGFRGQSARTQAYYTSTRIAEKRERERERERERANRARYLVDACDQVIQETLPLLLRRSPFSLSLSFSLARPLSSSLYPLSPAGSRPPLRLTPSPKFPFVSLACDFGRRRHPVVSGIFYGGCAAASAGSFFFFSSLSLPLFSFSHSLSISYGA</sequence>
<dbReference type="Proteomes" id="UP001430953">
    <property type="component" value="Unassembled WGS sequence"/>
</dbReference>
<name>A0AAW2GD79_9HYME</name>
<dbReference type="AlphaFoldDB" id="A0AAW2GD79"/>
<evidence type="ECO:0000313" key="1">
    <source>
        <dbReference type="EMBL" id="KAL0125508.1"/>
    </source>
</evidence>